<organism evidence="2">
    <name type="scientific">Ditylum brightwellii</name>
    <dbReference type="NCBI Taxonomy" id="49249"/>
    <lineage>
        <taxon>Eukaryota</taxon>
        <taxon>Sar</taxon>
        <taxon>Stramenopiles</taxon>
        <taxon>Ochrophyta</taxon>
        <taxon>Bacillariophyta</taxon>
        <taxon>Mediophyceae</taxon>
        <taxon>Lithodesmiophycidae</taxon>
        <taxon>Lithodesmiales</taxon>
        <taxon>Lithodesmiaceae</taxon>
        <taxon>Ditylum</taxon>
    </lineage>
</organism>
<protein>
    <submittedName>
        <fullName evidence="2">Uncharacterized protein</fullName>
    </submittedName>
</protein>
<gene>
    <name evidence="2" type="ORF">DBRI1063_LOCUS16747</name>
</gene>
<dbReference type="EMBL" id="HBGN01026091">
    <property type="protein sequence ID" value="CAD9341392.1"/>
    <property type="molecule type" value="Transcribed_RNA"/>
</dbReference>
<evidence type="ECO:0000256" key="1">
    <source>
        <dbReference type="SAM" id="MobiDB-lite"/>
    </source>
</evidence>
<feature type="region of interest" description="Disordered" evidence="1">
    <location>
        <begin position="463"/>
        <end position="513"/>
    </location>
</feature>
<sequence length="513" mass="58115">MLSTTVSQGAKRACARSVLGSMGSCSDGMLQSRVTSSSAARFSSAAPKIDPSQSSGENVRRRPSQSFVKIKLEPGEWDEARTDPIHTPPWKNRARVISAEDFAARPRVSFREEFRSMKDAMVVLSWLTQEEREGIYQLYLDMMTTMSATESGTTSHEYVMRVIGQRYNISSDRVAAIVELQHIEDQLRRNDPEYEIRHHVQEHVDAKVRMIIRENYAHYKEVDPIQFVEDPPASGVSRRGSVVAGDLVDVDRRMRDALIREKDEARLAIDSHVYVEDVDDSTRLVKVSKECERLVKEKNLMSVSDVATENSPGVSGTENSDNSDDSNSEDSNSEEGSEKRRLAKKLQRTALETPLPENYRGHKSTPNAHRPRWKFAAKSIDVHDANLLKLAQKKTRRVGRRSKASAKRDDESCLDDTLVEHNGVLRAATVEEGRSLSWKPTRHPKEFKYRTAKKAWLDMTLRGKGSGVWGRQEERKKEEKVEDEEMESLSSDSSEGDDSNEVDVESENDDKKE</sequence>
<feature type="compositionally biased region" description="Acidic residues" evidence="1">
    <location>
        <begin position="321"/>
        <end position="335"/>
    </location>
</feature>
<dbReference type="AlphaFoldDB" id="A0A7S1ZK01"/>
<reference evidence="2" key="1">
    <citation type="submission" date="2021-01" db="EMBL/GenBank/DDBJ databases">
        <authorList>
            <person name="Corre E."/>
            <person name="Pelletier E."/>
            <person name="Niang G."/>
            <person name="Scheremetjew M."/>
            <person name="Finn R."/>
            <person name="Kale V."/>
            <person name="Holt S."/>
            <person name="Cochrane G."/>
            <person name="Meng A."/>
            <person name="Brown T."/>
            <person name="Cohen L."/>
        </authorList>
    </citation>
    <scope>NUCLEOTIDE SEQUENCE</scope>
    <source>
        <strain evidence="2">Pop2</strain>
    </source>
</reference>
<evidence type="ECO:0000313" key="2">
    <source>
        <dbReference type="EMBL" id="CAD9341392.1"/>
    </source>
</evidence>
<feature type="region of interest" description="Disordered" evidence="1">
    <location>
        <begin position="302"/>
        <end position="371"/>
    </location>
</feature>
<name>A0A7S1ZK01_9STRA</name>
<proteinExistence type="predicted"/>
<feature type="region of interest" description="Disordered" evidence="1">
    <location>
        <begin position="40"/>
        <end position="65"/>
    </location>
</feature>
<feature type="compositionally biased region" description="Basic and acidic residues" evidence="1">
    <location>
        <begin position="471"/>
        <end position="480"/>
    </location>
</feature>
<feature type="compositionally biased region" description="Polar residues" evidence="1">
    <location>
        <begin position="302"/>
        <end position="317"/>
    </location>
</feature>
<feature type="compositionally biased region" description="Acidic residues" evidence="1">
    <location>
        <begin position="494"/>
        <end position="513"/>
    </location>
</feature>
<accession>A0A7S1ZK01</accession>